<protein>
    <submittedName>
        <fullName evidence="1">Uncharacterized protein</fullName>
    </submittedName>
</protein>
<keyword evidence="2" id="KW-1185">Reference proteome</keyword>
<dbReference type="EMBL" id="QTJX01000001">
    <property type="protein sequence ID" value="RDY61525.1"/>
    <property type="molecule type" value="Genomic_DNA"/>
</dbReference>
<sequence length="118" mass="13481">MEEEKTESLVIPCNGAESKDWYAWVNKMPPPPDDFHVVGEVLVPNPGVEPILIPKQPQGINPQILLLDLFLHQKPGIWPRVMVWKPVRYDKMHNVPYTQVTVFCGDEVIADMTVEIVH</sequence>
<gene>
    <name evidence="1" type="ORF">DX873_05035</name>
</gene>
<dbReference type="AlphaFoldDB" id="A0A371JUP2"/>
<evidence type="ECO:0000313" key="2">
    <source>
        <dbReference type="Proteomes" id="UP000261828"/>
    </source>
</evidence>
<comment type="caution">
    <text evidence="1">The sequence shown here is derived from an EMBL/GenBank/DDBJ whole genome shotgun (WGS) entry which is preliminary data.</text>
</comment>
<dbReference type="OrthoDB" id="6896393at2"/>
<dbReference type="Proteomes" id="UP000261828">
    <property type="component" value="Unassembled WGS sequence"/>
</dbReference>
<accession>A0A371JUP2</accession>
<proteinExistence type="predicted"/>
<evidence type="ECO:0000313" key="1">
    <source>
        <dbReference type="EMBL" id="RDY61525.1"/>
    </source>
</evidence>
<reference evidence="1 2" key="1">
    <citation type="submission" date="2018-08" db="EMBL/GenBank/DDBJ databases">
        <title>Muricauda nanhaiensis sp. nov., isolated from seawater of the South China Sea.</title>
        <authorList>
            <person name="Dang Y."/>
        </authorList>
    </citation>
    <scope>NUCLEOTIDE SEQUENCE [LARGE SCALE GENOMIC DNA]</scope>
    <source>
        <strain evidence="1 2">SM1704</strain>
    </source>
</reference>
<name>A0A371JUP2_9FLAO</name>
<dbReference type="RefSeq" id="WP_116183405.1">
    <property type="nucleotide sequence ID" value="NZ_QTJX01000001.1"/>
</dbReference>
<organism evidence="1 2">
    <name type="scientific">Flagellimonas nanhaiensis</name>
    <dbReference type="NCBI Taxonomy" id="2292706"/>
    <lineage>
        <taxon>Bacteria</taxon>
        <taxon>Pseudomonadati</taxon>
        <taxon>Bacteroidota</taxon>
        <taxon>Flavobacteriia</taxon>
        <taxon>Flavobacteriales</taxon>
        <taxon>Flavobacteriaceae</taxon>
        <taxon>Flagellimonas</taxon>
    </lineage>
</organism>